<evidence type="ECO:0000256" key="3">
    <source>
        <dbReference type="ARBA" id="ARBA00023242"/>
    </source>
</evidence>
<dbReference type="SUPFAM" id="SSF54928">
    <property type="entry name" value="RNA-binding domain, RBD"/>
    <property type="match status" value="1"/>
</dbReference>
<dbReference type="InterPro" id="IPR035979">
    <property type="entry name" value="RBD_domain_sf"/>
</dbReference>
<dbReference type="AlphaFoldDB" id="A0ABD0KPD6"/>
<evidence type="ECO:0000256" key="1">
    <source>
        <dbReference type="ARBA" id="ARBA00004642"/>
    </source>
</evidence>
<feature type="region of interest" description="Disordered" evidence="5">
    <location>
        <begin position="229"/>
        <end position="254"/>
    </location>
</feature>
<comment type="caution">
    <text evidence="7">The sequence shown here is derived from an EMBL/GenBank/DDBJ whole genome shotgun (WGS) entry which is preliminary data.</text>
</comment>
<comment type="subcellular location">
    <subcellularLocation>
        <location evidence="1">Nucleus</location>
        <location evidence="1">Nucleoplasm</location>
    </subcellularLocation>
</comment>
<dbReference type="PANTHER" id="PTHR13798">
    <property type="entry name" value="RNA BINDING MOTIF RBM PROTEIN -RELATED"/>
    <property type="match status" value="1"/>
</dbReference>
<evidence type="ECO:0000259" key="6">
    <source>
        <dbReference type="PROSITE" id="PS50102"/>
    </source>
</evidence>
<evidence type="ECO:0000256" key="5">
    <source>
        <dbReference type="SAM" id="MobiDB-lite"/>
    </source>
</evidence>
<dbReference type="CDD" id="cd12336">
    <property type="entry name" value="RRM_RBM7_like"/>
    <property type="match status" value="1"/>
</dbReference>
<dbReference type="GO" id="GO:0003723">
    <property type="term" value="F:RNA binding"/>
    <property type="evidence" value="ECO:0007669"/>
    <property type="project" value="UniProtKB-UniRule"/>
</dbReference>
<proteinExistence type="predicted"/>
<reference evidence="7 8" key="1">
    <citation type="journal article" date="2023" name="Sci. Data">
        <title>Genome assembly of the Korean intertidal mud-creeper Batillaria attramentaria.</title>
        <authorList>
            <person name="Patra A.K."/>
            <person name="Ho P.T."/>
            <person name="Jun S."/>
            <person name="Lee S.J."/>
            <person name="Kim Y."/>
            <person name="Won Y.J."/>
        </authorList>
    </citation>
    <scope>NUCLEOTIDE SEQUENCE [LARGE SCALE GENOMIC DNA]</scope>
    <source>
        <strain evidence="7">Wonlab-2016</strain>
    </source>
</reference>
<dbReference type="SMART" id="SM00360">
    <property type="entry name" value="RRM"/>
    <property type="match status" value="1"/>
</dbReference>
<dbReference type="Proteomes" id="UP001519460">
    <property type="component" value="Unassembled WGS sequence"/>
</dbReference>
<organism evidence="7 8">
    <name type="scientific">Batillaria attramentaria</name>
    <dbReference type="NCBI Taxonomy" id="370345"/>
    <lineage>
        <taxon>Eukaryota</taxon>
        <taxon>Metazoa</taxon>
        <taxon>Spiralia</taxon>
        <taxon>Lophotrochozoa</taxon>
        <taxon>Mollusca</taxon>
        <taxon>Gastropoda</taxon>
        <taxon>Caenogastropoda</taxon>
        <taxon>Sorbeoconcha</taxon>
        <taxon>Cerithioidea</taxon>
        <taxon>Batillariidae</taxon>
        <taxon>Batillaria</taxon>
    </lineage>
</organism>
<feature type="region of interest" description="Disordered" evidence="5">
    <location>
        <begin position="84"/>
        <end position="170"/>
    </location>
</feature>
<feature type="domain" description="RRM" evidence="6">
    <location>
        <begin position="5"/>
        <end position="78"/>
    </location>
</feature>
<accession>A0ABD0KPD6</accession>
<protein>
    <recommendedName>
        <fullName evidence="6">RRM domain-containing protein</fullName>
    </recommendedName>
</protein>
<dbReference type="Pfam" id="PF00076">
    <property type="entry name" value="RRM_1"/>
    <property type="match status" value="1"/>
</dbReference>
<dbReference type="GO" id="GO:0005654">
    <property type="term" value="C:nucleoplasm"/>
    <property type="evidence" value="ECO:0007669"/>
    <property type="project" value="UniProtKB-SubCell"/>
</dbReference>
<feature type="compositionally biased region" description="Basic and acidic residues" evidence="5">
    <location>
        <begin position="116"/>
        <end position="132"/>
    </location>
</feature>
<dbReference type="InterPro" id="IPR012677">
    <property type="entry name" value="Nucleotide-bd_a/b_plait_sf"/>
</dbReference>
<keyword evidence="8" id="KW-1185">Reference proteome</keyword>
<sequence>MADDSTLWVGGLSDKVTEDLLFELFLQAGPLEKVIRPKEKDGTQKKFAFVEFRHPESVPYAMQVMDGISLFGQHLRLKARIGSQHDVGVPSPNPVHSHGHSPTPPLPGHPGQRGGPDFHRSWSYHGQDDRMRGPPPPQSQLGNGHPKAAPQRIGTGSPVDNRQPGFNGPVDLLSLPFNNMGSYTAPHMQPQSMDSRRARVLQRQALSLQAHSQRAAMNPYGGFNVNYAQSFNQGQQPRQQQPWYPNQSQQQQFY</sequence>
<dbReference type="InterPro" id="IPR000504">
    <property type="entry name" value="RRM_dom"/>
</dbReference>
<dbReference type="InterPro" id="IPR052285">
    <property type="entry name" value="NEXT_complex_subunit"/>
</dbReference>
<evidence type="ECO:0000313" key="8">
    <source>
        <dbReference type="Proteomes" id="UP001519460"/>
    </source>
</evidence>
<evidence type="ECO:0000256" key="2">
    <source>
        <dbReference type="ARBA" id="ARBA00022884"/>
    </source>
</evidence>
<gene>
    <name evidence="7" type="ORF">BaRGS_00019811</name>
</gene>
<dbReference type="Gene3D" id="3.30.70.330">
    <property type="match status" value="1"/>
</dbReference>
<evidence type="ECO:0000256" key="4">
    <source>
        <dbReference type="PROSITE-ProRule" id="PRU00176"/>
    </source>
</evidence>
<dbReference type="PANTHER" id="PTHR13798:SF11">
    <property type="entry name" value="RNA-BINDING PROTEIN 7-RELATED"/>
    <property type="match status" value="1"/>
</dbReference>
<keyword evidence="2 4" id="KW-0694">RNA-binding</keyword>
<dbReference type="PROSITE" id="PS50102">
    <property type="entry name" value="RRM"/>
    <property type="match status" value="1"/>
</dbReference>
<evidence type="ECO:0000313" key="7">
    <source>
        <dbReference type="EMBL" id="KAK7489007.1"/>
    </source>
</evidence>
<keyword evidence="3" id="KW-0539">Nucleus</keyword>
<dbReference type="EMBL" id="JACVVK020000144">
    <property type="protein sequence ID" value="KAK7489007.1"/>
    <property type="molecule type" value="Genomic_DNA"/>
</dbReference>
<name>A0ABD0KPD6_9CAEN</name>